<dbReference type="InterPro" id="IPR014710">
    <property type="entry name" value="RmlC-like_jellyroll"/>
</dbReference>
<name>A0A2W4UL64_9CYAN</name>
<reference evidence="2" key="1">
    <citation type="submission" date="2018-04" db="EMBL/GenBank/DDBJ databases">
        <authorList>
            <person name="Cornet L."/>
        </authorList>
    </citation>
    <scope>NUCLEOTIDE SEQUENCE [LARGE SCALE GENOMIC DNA]</scope>
</reference>
<dbReference type="Proteomes" id="UP000249354">
    <property type="component" value="Unassembled WGS sequence"/>
</dbReference>
<dbReference type="EMBL" id="QBMC01000035">
    <property type="protein sequence ID" value="PZO20010.1"/>
    <property type="molecule type" value="Genomic_DNA"/>
</dbReference>
<evidence type="ECO:0000313" key="1">
    <source>
        <dbReference type="EMBL" id="PZO20010.1"/>
    </source>
</evidence>
<reference evidence="1 2" key="2">
    <citation type="submission" date="2018-06" db="EMBL/GenBank/DDBJ databases">
        <title>Metagenomic assembly of (sub)arctic Cyanobacteria and their associated microbiome from non-axenic cultures.</title>
        <authorList>
            <person name="Baurain D."/>
        </authorList>
    </citation>
    <scope>NUCLEOTIDE SEQUENCE [LARGE SCALE GENOMIC DNA]</scope>
    <source>
        <strain evidence="1">ULC129bin1</strain>
    </source>
</reference>
<gene>
    <name evidence="1" type="ORF">DCF25_07335</name>
</gene>
<comment type="caution">
    <text evidence="1">The sequence shown here is derived from an EMBL/GenBank/DDBJ whole genome shotgun (WGS) entry which is preliminary data.</text>
</comment>
<sequence length="270" mass="30105">MSEQVLEAAESSWTAALTENNFLFRGMAASELGNYLSDTDCPLEKLYASRPIYTAYLPDEPTDYLYALVKGGPVMVRSAPLDRAIALTYPGSCFGILDLDLEEMRIARGFPSLVEAYKTTDAVKIPRAAVQAIYRDSSEFRDRYSLLLELKEKFQYHLLNCSTYPPQAVAALLRALIYQERSLGNQPQPTNSKTGSDIFCFDLPVDIIARACQLNHRTVEQVLKGMVKANLLKANTKSEAASDLVRVCDAEGLKAVYGATRDKVSWWPLR</sequence>
<evidence type="ECO:0000313" key="2">
    <source>
        <dbReference type="Proteomes" id="UP000249354"/>
    </source>
</evidence>
<organism evidence="1 2">
    <name type="scientific">Leptolyngbya foveolarum</name>
    <dbReference type="NCBI Taxonomy" id="47253"/>
    <lineage>
        <taxon>Bacteria</taxon>
        <taxon>Bacillati</taxon>
        <taxon>Cyanobacteriota</taxon>
        <taxon>Cyanophyceae</taxon>
        <taxon>Leptolyngbyales</taxon>
        <taxon>Leptolyngbyaceae</taxon>
        <taxon>Leptolyngbya group</taxon>
        <taxon>Leptolyngbya</taxon>
    </lineage>
</organism>
<dbReference type="AlphaFoldDB" id="A0A2W4UL64"/>
<protein>
    <submittedName>
        <fullName evidence="1">cAMP-binding protein</fullName>
    </submittedName>
</protein>
<proteinExistence type="predicted"/>
<dbReference type="Gene3D" id="2.60.120.10">
    <property type="entry name" value="Jelly Rolls"/>
    <property type="match status" value="1"/>
</dbReference>
<accession>A0A2W4UL64</accession>